<dbReference type="InterPro" id="IPR018767">
    <property type="entry name" value="Brl1/Brr6_dom"/>
</dbReference>
<sequence length="357" mass="40870">MYTIWLEFYGGILDSINDVERRDHYNGFEVDSIKESLLDVEHGQNKEMEDYDISMEDYVPEPDPTPEVEMTDYKEEKEKDIEEPPLTPRKVNYLLSPTELGARMAVGEDRGLVLFQGDEQKGDEQNTQFREKGCEKETKETQTYNMDARTDVSESKTVTETMDQGTAAAERSQNMLYLVSTYLQLLFNVSLVLIALYVVSSTLITFWRDVDKRIEAYSSELLVDVSQCTRLYLENDCRPDIRPPALHEECTRLEKCMDMDVGSIRRMKVSAETLAEIIDSFINTFSYKTLGVVVFALIGASYVANVVFGFARAKAYYHRSRPQHTQFQPPSNTPMGHTSAANPFLTQPNQRNPYALQ</sequence>
<dbReference type="Pfam" id="PF10104">
    <property type="entry name" value="Brr6_like_C_C"/>
    <property type="match status" value="1"/>
</dbReference>
<feature type="transmembrane region" description="Helical" evidence="2">
    <location>
        <begin position="185"/>
        <end position="207"/>
    </location>
</feature>
<keyword evidence="5" id="KW-1185">Reference proteome</keyword>
<dbReference type="AlphaFoldDB" id="A0A642V6M1"/>
<feature type="region of interest" description="Disordered" evidence="1">
    <location>
        <begin position="321"/>
        <end position="348"/>
    </location>
</feature>
<name>A0A642V6M1_9ASCO</name>
<evidence type="ECO:0000256" key="2">
    <source>
        <dbReference type="SAM" id="Phobius"/>
    </source>
</evidence>
<evidence type="ECO:0000259" key="3">
    <source>
        <dbReference type="SMART" id="SM01042"/>
    </source>
</evidence>
<keyword evidence="2" id="KW-0812">Transmembrane</keyword>
<dbReference type="VEuPathDB" id="FungiDB:TRICI_002159"/>
<dbReference type="SMART" id="SM01042">
    <property type="entry name" value="Brr6_like_C_C"/>
    <property type="match status" value="1"/>
</dbReference>
<dbReference type="GO" id="GO:0055088">
    <property type="term" value="P:lipid homeostasis"/>
    <property type="evidence" value="ECO:0007669"/>
    <property type="project" value="InterPro"/>
</dbReference>
<protein>
    <recommendedName>
        <fullName evidence="3">Brl1/Brr6 domain-containing protein</fullName>
    </recommendedName>
</protein>
<gene>
    <name evidence="4" type="ORF">TRICI_002159</name>
</gene>
<reference evidence="4" key="1">
    <citation type="journal article" date="2019" name="G3 (Bethesda)">
        <title>Genome Assemblies of Two Rare Opportunistic Yeast Pathogens: Diutina rugosa (syn. Candida rugosa) and Trichomonascus ciferrii (syn. Candida ciferrii).</title>
        <authorList>
            <person name="Mixao V."/>
            <person name="Saus E."/>
            <person name="Hansen A.P."/>
            <person name="Lass-Florl C."/>
            <person name="Gabaldon T."/>
        </authorList>
    </citation>
    <scope>NUCLEOTIDE SEQUENCE</scope>
    <source>
        <strain evidence="4">CBS 4856</strain>
    </source>
</reference>
<dbReference type="GO" id="GO:0006998">
    <property type="term" value="P:nuclear envelope organization"/>
    <property type="evidence" value="ECO:0007669"/>
    <property type="project" value="InterPro"/>
</dbReference>
<dbReference type="EMBL" id="SWFS01000149">
    <property type="protein sequence ID" value="KAA8915716.1"/>
    <property type="molecule type" value="Genomic_DNA"/>
</dbReference>
<feature type="compositionally biased region" description="Polar residues" evidence="1">
    <location>
        <begin position="323"/>
        <end position="348"/>
    </location>
</feature>
<keyword evidence="2" id="KW-0472">Membrane</keyword>
<accession>A0A642V6M1</accession>
<feature type="transmembrane region" description="Helical" evidence="2">
    <location>
        <begin position="290"/>
        <end position="311"/>
    </location>
</feature>
<organism evidence="4 5">
    <name type="scientific">Trichomonascus ciferrii</name>
    <dbReference type="NCBI Taxonomy" id="44093"/>
    <lineage>
        <taxon>Eukaryota</taxon>
        <taxon>Fungi</taxon>
        <taxon>Dikarya</taxon>
        <taxon>Ascomycota</taxon>
        <taxon>Saccharomycotina</taxon>
        <taxon>Dipodascomycetes</taxon>
        <taxon>Dipodascales</taxon>
        <taxon>Trichomonascaceae</taxon>
        <taxon>Trichomonascus</taxon>
        <taxon>Trichomonascus ciferrii complex</taxon>
    </lineage>
</organism>
<feature type="domain" description="Brl1/Brr6" evidence="3">
    <location>
        <begin position="179"/>
        <end position="312"/>
    </location>
</feature>
<evidence type="ECO:0000313" key="5">
    <source>
        <dbReference type="Proteomes" id="UP000761534"/>
    </source>
</evidence>
<dbReference type="GO" id="GO:0031965">
    <property type="term" value="C:nuclear membrane"/>
    <property type="evidence" value="ECO:0007669"/>
    <property type="project" value="InterPro"/>
</dbReference>
<dbReference type="InterPro" id="IPR040202">
    <property type="entry name" value="Brl1/Brr6"/>
</dbReference>
<dbReference type="Proteomes" id="UP000761534">
    <property type="component" value="Unassembled WGS sequence"/>
</dbReference>
<comment type="caution">
    <text evidence="4">The sequence shown here is derived from an EMBL/GenBank/DDBJ whole genome shotgun (WGS) entry which is preliminary data.</text>
</comment>
<dbReference type="OrthoDB" id="5961at2759"/>
<keyword evidence="2" id="KW-1133">Transmembrane helix</keyword>
<evidence type="ECO:0000313" key="4">
    <source>
        <dbReference type="EMBL" id="KAA8915716.1"/>
    </source>
</evidence>
<dbReference type="PANTHER" id="PTHR28136">
    <property type="entry name" value="NUCLEUS EXPORT PROTEIN BRR6"/>
    <property type="match status" value="1"/>
</dbReference>
<dbReference type="PANTHER" id="PTHR28136:SF1">
    <property type="entry name" value="NUCLEUS EXPORT PROTEIN BRL1"/>
    <property type="match status" value="1"/>
</dbReference>
<evidence type="ECO:0000256" key="1">
    <source>
        <dbReference type="SAM" id="MobiDB-lite"/>
    </source>
</evidence>
<proteinExistence type="predicted"/>